<evidence type="ECO:0000259" key="8">
    <source>
        <dbReference type="Pfam" id="PF20684"/>
    </source>
</evidence>
<feature type="transmembrane region" description="Helical" evidence="7">
    <location>
        <begin position="87"/>
        <end position="112"/>
    </location>
</feature>
<accession>A0A194X8P9</accession>
<feature type="transmembrane region" description="Helical" evidence="7">
    <location>
        <begin position="12"/>
        <end position="34"/>
    </location>
</feature>
<keyword evidence="10" id="KW-1185">Reference proteome</keyword>
<dbReference type="AlphaFoldDB" id="A0A194X8P9"/>
<dbReference type="EMBL" id="KQ947416">
    <property type="protein sequence ID" value="KUJ16489.1"/>
    <property type="molecule type" value="Genomic_DNA"/>
</dbReference>
<feature type="transmembrane region" description="Helical" evidence="7">
    <location>
        <begin position="46"/>
        <end position="67"/>
    </location>
</feature>
<evidence type="ECO:0000256" key="2">
    <source>
        <dbReference type="ARBA" id="ARBA00022692"/>
    </source>
</evidence>
<name>A0A194X8P9_MOLSC</name>
<dbReference type="PANTHER" id="PTHR33048:SF47">
    <property type="entry name" value="INTEGRAL MEMBRANE PROTEIN-RELATED"/>
    <property type="match status" value="1"/>
</dbReference>
<evidence type="ECO:0000313" key="10">
    <source>
        <dbReference type="Proteomes" id="UP000070700"/>
    </source>
</evidence>
<keyword evidence="2 7" id="KW-0812">Transmembrane</keyword>
<feature type="compositionally biased region" description="Basic and acidic residues" evidence="6">
    <location>
        <begin position="333"/>
        <end position="344"/>
    </location>
</feature>
<dbReference type="GeneID" id="28833181"/>
<reference evidence="9 10" key="1">
    <citation type="submission" date="2015-10" db="EMBL/GenBank/DDBJ databases">
        <title>Full genome of DAOMC 229536 Phialocephala scopiformis, a fungal endophyte of spruce producing the potent anti-insectan compound rugulosin.</title>
        <authorList>
            <consortium name="DOE Joint Genome Institute"/>
            <person name="Walker A.K."/>
            <person name="Frasz S.L."/>
            <person name="Seifert K.A."/>
            <person name="Miller J.D."/>
            <person name="Mondo S.J."/>
            <person name="Labutti K."/>
            <person name="Lipzen A."/>
            <person name="Dockter R."/>
            <person name="Kennedy M."/>
            <person name="Grigoriev I.V."/>
            <person name="Spatafora J.W."/>
        </authorList>
    </citation>
    <scope>NUCLEOTIDE SEQUENCE [LARGE SCALE GENOMIC DNA]</scope>
    <source>
        <strain evidence="9 10">CBS 120377</strain>
    </source>
</reference>
<comment type="subcellular location">
    <subcellularLocation>
        <location evidence="1">Membrane</location>
        <topology evidence="1">Multi-pass membrane protein</topology>
    </subcellularLocation>
</comment>
<keyword evidence="4 7" id="KW-0472">Membrane</keyword>
<dbReference type="Proteomes" id="UP000070700">
    <property type="component" value="Unassembled WGS sequence"/>
</dbReference>
<sequence>MAYDLHANKGPHVLGIVIAFPILAAFCLSLRLYTRFKIIHNAALEDYCSVVGLIFSIATSVCMGYQVKNGMGRHMQTLTPQDGVNSVKFLFASILTYNISLLFIKLSILLQYLRICISPRVRLFCHLTLILIISYGIETFFTGLLTCLPVSYFWDKTIPGGKCVNEPALWFANAGINIFQDLCLLVLPFFILRELILGKRQKAGLMLVLSLGAFACIASICRLHALYEVSVSKDMTWDNPGTAIWSSIELNTAIICTSISVLKPLVSRLLPGMLSSRKSSEAPKIRSGGNGTVLSFSAGKWMDTTLASSEDGKFEMMDESEREVWGLREVRESVGREAESRQGLRDGVGPMSVEV</sequence>
<dbReference type="Pfam" id="PF20684">
    <property type="entry name" value="Fung_rhodopsin"/>
    <property type="match status" value="1"/>
</dbReference>
<feature type="transmembrane region" description="Helical" evidence="7">
    <location>
        <begin position="174"/>
        <end position="192"/>
    </location>
</feature>
<gene>
    <name evidence="9" type="ORF">LY89DRAFT_84513</name>
</gene>
<evidence type="ECO:0000256" key="4">
    <source>
        <dbReference type="ARBA" id="ARBA00023136"/>
    </source>
</evidence>
<organism evidence="9 10">
    <name type="scientific">Mollisia scopiformis</name>
    <name type="common">Conifer needle endophyte fungus</name>
    <name type="synonym">Phialocephala scopiformis</name>
    <dbReference type="NCBI Taxonomy" id="149040"/>
    <lineage>
        <taxon>Eukaryota</taxon>
        <taxon>Fungi</taxon>
        <taxon>Dikarya</taxon>
        <taxon>Ascomycota</taxon>
        <taxon>Pezizomycotina</taxon>
        <taxon>Leotiomycetes</taxon>
        <taxon>Helotiales</taxon>
        <taxon>Mollisiaceae</taxon>
        <taxon>Mollisia</taxon>
    </lineage>
</organism>
<dbReference type="InParanoid" id="A0A194X8P9"/>
<evidence type="ECO:0000256" key="3">
    <source>
        <dbReference type="ARBA" id="ARBA00022989"/>
    </source>
</evidence>
<evidence type="ECO:0000256" key="6">
    <source>
        <dbReference type="SAM" id="MobiDB-lite"/>
    </source>
</evidence>
<evidence type="ECO:0000256" key="1">
    <source>
        <dbReference type="ARBA" id="ARBA00004141"/>
    </source>
</evidence>
<dbReference type="GO" id="GO:0016020">
    <property type="term" value="C:membrane"/>
    <property type="evidence" value="ECO:0007669"/>
    <property type="project" value="UniProtKB-SubCell"/>
</dbReference>
<dbReference type="InterPro" id="IPR052337">
    <property type="entry name" value="SAT4-like"/>
</dbReference>
<dbReference type="OrthoDB" id="10017208at2759"/>
<evidence type="ECO:0000313" key="9">
    <source>
        <dbReference type="EMBL" id="KUJ16489.1"/>
    </source>
</evidence>
<evidence type="ECO:0000256" key="5">
    <source>
        <dbReference type="ARBA" id="ARBA00038359"/>
    </source>
</evidence>
<dbReference type="InterPro" id="IPR049326">
    <property type="entry name" value="Rhodopsin_dom_fungi"/>
</dbReference>
<feature type="domain" description="Rhodopsin" evidence="8">
    <location>
        <begin position="30"/>
        <end position="268"/>
    </location>
</feature>
<dbReference type="PANTHER" id="PTHR33048">
    <property type="entry name" value="PTH11-LIKE INTEGRAL MEMBRANE PROTEIN (AFU_ORTHOLOGUE AFUA_5G11245)"/>
    <property type="match status" value="1"/>
</dbReference>
<keyword evidence="3 7" id="KW-1133">Transmembrane helix</keyword>
<protein>
    <recommendedName>
        <fullName evidence="8">Rhodopsin domain-containing protein</fullName>
    </recommendedName>
</protein>
<proteinExistence type="inferred from homology"/>
<feature type="region of interest" description="Disordered" evidence="6">
    <location>
        <begin position="333"/>
        <end position="355"/>
    </location>
</feature>
<comment type="similarity">
    <text evidence="5">Belongs to the SAT4 family.</text>
</comment>
<dbReference type="RefSeq" id="XP_018070844.1">
    <property type="nucleotide sequence ID" value="XM_018223455.1"/>
</dbReference>
<dbReference type="KEGG" id="psco:LY89DRAFT_84513"/>
<feature type="transmembrane region" description="Helical" evidence="7">
    <location>
        <begin position="204"/>
        <end position="225"/>
    </location>
</feature>
<evidence type="ECO:0000256" key="7">
    <source>
        <dbReference type="SAM" id="Phobius"/>
    </source>
</evidence>
<feature type="transmembrane region" description="Helical" evidence="7">
    <location>
        <begin position="124"/>
        <end position="154"/>
    </location>
</feature>